<protein>
    <submittedName>
        <fullName evidence="1">Uncharacterized protein</fullName>
    </submittedName>
</protein>
<evidence type="ECO:0000313" key="1">
    <source>
        <dbReference type="EMBL" id="VTS37445.1"/>
    </source>
</evidence>
<dbReference type="EMBL" id="CABEID010000001">
    <property type="protein sequence ID" value="VTS37445.1"/>
    <property type="molecule type" value="Genomic_DNA"/>
</dbReference>
<evidence type="ECO:0000313" key="2">
    <source>
        <dbReference type="Proteomes" id="UP000403538"/>
    </source>
</evidence>
<gene>
    <name evidence="1" type="ORF">NCTC11062_01210</name>
</gene>
<dbReference type="Proteomes" id="UP000403538">
    <property type="component" value="Unassembled WGS sequence"/>
</dbReference>
<reference evidence="1 2" key="1">
    <citation type="submission" date="2019-05" db="EMBL/GenBank/DDBJ databases">
        <authorList>
            <consortium name="Pathogen Informatics"/>
        </authorList>
    </citation>
    <scope>NUCLEOTIDE SEQUENCE [LARGE SCALE GENOMIC DNA]</scope>
    <source>
        <strain evidence="1 2">NCTC11062</strain>
    </source>
</reference>
<accession>A0A4U9ZC26</accession>
<dbReference type="KEGG" id="sans:DK43_04165"/>
<proteinExistence type="predicted"/>
<sequence length="60" mass="6667">MNPGVHPITIVYKVIKIKINDLKTLVYKYQNTLTTNLHGDIVSLEGLEYLTAGGAAHEKE</sequence>
<dbReference type="RefSeq" id="WP_003029097.1">
    <property type="nucleotide sequence ID" value="NZ_CABEID010000001.1"/>
</dbReference>
<dbReference type="AlphaFoldDB" id="A0A4U9ZC26"/>
<organism evidence="1 2">
    <name type="scientific">Streptococcus anginosus</name>
    <dbReference type="NCBI Taxonomy" id="1328"/>
    <lineage>
        <taxon>Bacteria</taxon>
        <taxon>Bacillati</taxon>
        <taxon>Bacillota</taxon>
        <taxon>Bacilli</taxon>
        <taxon>Lactobacillales</taxon>
        <taxon>Streptococcaceae</taxon>
        <taxon>Streptococcus</taxon>
        <taxon>Streptococcus anginosus group</taxon>
    </lineage>
</organism>
<name>A0A4U9ZC26_STRAP</name>